<keyword evidence="2" id="KW-1185">Reference proteome</keyword>
<dbReference type="EMBL" id="JBHRWO010000008">
    <property type="protein sequence ID" value="MFC3492641.1"/>
    <property type="molecule type" value="Genomic_DNA"/>
</dbReference>
<name>A0ABV7PYP8_9ACTN</name>
<dbReference type="Proteomes" id="UP001595712">
    <property type="component" value="Unassembled WGS sequence"/>
</dbReference>
<evidence type="ECO:0000313" key="1">
    <source>
        <dbReference type="EMBL" id="MFC3492641.1"/>
    </source>
</evidence>
<protein>
    <submittedName>
        <fullName evidence="1">Uncharacterized protein</fullName>
    </submittedName>
</protein>
<dbReference type="RefSeq" id="WP_387973602.1">
    <property type="nucleotide sequence ID" value="NZ_JBHRWO010000008.1"/>
</dbReference>
<reference evidence="2" key="1">
    <citation type="journal article" date="2019" name="Int. J. Syst. Evol. Microbiol.">
        <title>The Global Catalogue of Microorganisms (GCM) 10K type strain sequencing project: providing services to taxonomists for standard genome sequencing and annotation.</title>
        <authorList>
            <consortium name="The Broad Institute Genomics Platform"/>
            <consortium name="The Broad Institute Genome Sequencing Center for Infectious Disease"/>
            <person name="Wu L."/>
            <person name="Ma J."/>
        </authorList>
    </citation>
    <scope>NUCLEOTIDE SEQUENCE [LARGE SCALE GENOMIC DNA]</scope>
    <source>
        <strain evidence="2">CGMCC 4.7396</strain>
    </source>
</reference>
<proteinExistence type="predicted"/>
<gene>
    <name evidence="1" type="ORF">ACFO8M_09105</name>
</gene>
<sequence length="347" mass="37080">MTPLAWARPRRWSILSEAVLAVAVALAAWPILAVVNGEPAPVEVVRDYLEALRDRDVDRAESLVSEAYALEADRSWLTAEATSSDWEIESVELKSASQTTVHAVIRSGDTRAEGAFKLESADDDLLITNPYMYVSVTSPLLSSLEINGVRGDVAVADGAAVSVALYPGSYSLFASVPELTGEDDLSLLALPGSDLGAYSLDSFDLNAVMTDPLTGSEAIESRLNEELAAWLDTCAESSDLAPAGCPFSAAYDYGIAYDGRTEFASVSELDWAVEIYPKVRFNRDLRLEVVEPGWITLNGKGSAVFEGGESTLDGRCGVDIENVTPVIGEDGGLTLALAAAQDNTCRW</sequence>
<organism evidence="1 2">
    <name type="scientific">Glycomyces rhizosphaerae</name>
    <dbReference type="NCBI Taxonomy" id="2054422"/>
    <lineage>
        <taxon>Bacteria</taxon>
        <taxon>Bacillati</taxon>
        <taxon>Actinomycetota</taxon>
        <taxon>Actinomycetes</taxon>
        <taxon>Glycomycetales</taxon>
        <taxon>Glycomycetaceae</taxon>
        <taxon>Glycomyces</taxon>
    </lineage>
</organism>
<accession>A0ABV7PYP8</accession>
<evidence type="ECO:0000313" key="2">
    <source>
        <dbReference type="Proteomes" id="UP001595712"/>
    </source>
</evidence>
<comment type="caution">
    <text evidence="1">The sequence shown here is derived from an EMBL/GenBank/DDBJ whole genome shotgun (WGS) entry which is preliminary data.</text>
</comment>